<keyword evidence="3" id="KW-1185">Reference proteome</keyword>
<keyword evidence="1" id="KW-0472">Membrane</keyword>
<comment type="caution">
    <text evidence="2">The sequence shown here is derived from an EMBL/GenBank/DDBJ whole genome shotgun (WGS) entry which is preliminary data.</text>
</comment>
<gene>
    <name evidence="2" type="ORF">HNQ72_001942</name>
</gene>
<reference evidence="2 3" key="1">
    <citation type="submission" date="2020-08" db="EMBL/GenBank/DDBJ databases">
        <title>Genomic Encyclopedia of Type Strains, Phase IV (KMG-IV): sequencing the most valuable type-strain genomes for metagenomic binning, comparative biology and taxonomic classification.</title>
        <authorList>
            <person name="Goeker M."/>
        </authorList>
    </citation>
    <scope>NUCLEOTIDE SEQUENCE [LARGE SCALE GENOMIC DNA]</scope>
    <source>
        <strain evidence="2 3">DSM 100734</strain>
    </source>
</reference>
<keyword evidence="1" id="KW-1133">Transmembrane helix</keyword>
<proteinExistence type="predicted"/>
<evidence type="ECO:0000256" key="1">
    <source>
        <dbReference type="SAM" id="Phobius"/>
    </source>
</evidence>
<name>A0A7W9Y509_9HYPH</name>
<dbReference type="EMBL" id="JACHEG010000002">
    <property type="protein sequence ID" value="MBB6162124.1"/>
    <property type="molecule type" value="Genomic_DNA"/>
</dbReference>
<protein>
    <submittedName>
        <fullName evidence="2">Uncharacterized protein</fullName>
    </submittedName>
</protein>
<evidence type="ECO:0000313" key="3">
    <source>
        <dbReference type="Proteomes" id="UP000547879"/>
    </source>
</evidence>
<feature type="transmembrane region" description="Helical" evidence="1">
    <location>
        <begin position="6"/>
        <end position="25"/>
    </location>
</feature>
<dbReference type="AlphaFoldDB" id="A0A7W9Y509"/>
<organism evidence="2 3">
    <name type="scientific">Rhizobium wenxiniae</name>
    <dbReference type="NCBI Taxonomy" id="1737357"/>
    <lineage>
        <taxon>Bacteria</taxon>
        <taxon>Pseudomonadati</taxon>
        <taxon>Pseudomonadota</taxon>
        <taxon>Alphaproteobacteria</taxon>
        <taxon>Hyphomicrobiales</taxon>
        <taxon>Rhizobiaceae</taxon>
        <taxon>Rhizobium/Agrobacterium group</taxon>
        <taxon>Rhizobium</taxon>
    </lineage>
</organism>
<sequence>MSVTWCLIAAVDIAIVIAAVVYTVWSQRRYRERMRFGSSRR</sequence>
<keyword evidence="1" id="KW-0812">Transmembrane</keyword>
<dbReference type="Proteomes" id="UP000547879">
    <property type="component" value="Unassembled WGS sequence"/>
</dbReference>
<dbReference type="RefSeq" id="WP_280518248.1">
    <property type="nucleotide sequence ID" value="NZ_BMHW01000001.1"/>
</dbReference>
<accession>A0A7W9Y509</accession>
<evidence type="ECO:0000313" key="2">
    <source>
        <dbReference type="EMBL" id="MBB6162124.1"/>
    </source>
</evidence>